<evidence type="ECO:0000256" key="1">
    <source>
        <dbReference type="SAM" id="MobiDB-lite"/>
    </source>
</evidence>
<feature type="region of interest" description="Disordered" evidence="1">
    <location>
        <begin position="152"/>
        <end position="260"/>
    </location>
</feature>
<reference evidence="4 5" key="1">
    <citation type="submission" date="2016-04" db="EMBL/GenBank/DDBJ databases">
        <title>Reclassification of Paraburkholderia panaciterrae (Farh et al. 2015) Dobritsa &amp; Samadpour 2016 as a later homotypic synonym of Paraburkholderia ginsengiterrae (Farh et al. 2015) Dobritsa &amp; Samadpour 2016.</title>
        <authorList>
            <person name="Dobritsa A.P."/>
            <person name="Kutumbaka K."/>
            <person name="Samadpour M."/>
        </authorList>
    </citation>
    <scope>NUCLEOTIDE SEQUENCE [LARGE SCALE GENOMIC DNA]</scope>
    <source>
        <strain evidence="3 5">DCY85</strain>
        <strain evidence="2 4">DCY85-1</strain>
    </source>
</reference>
<dbReference type="AlphaFoldDB" id="A0A1A9N2U8"/>
<comment type="caution">
    <text evidence="3">The sequence shown here is derived from an EMBL/GenBank/DDBJ whole genome shotgun (WGS) entry which is preliminary data.</text>
</comment>
<feature type="compositionally biased region" description="Polar residues" evidence="1">
    <location>
        <begin position="166"/>
        <end position="177"/>
    </location>
</feature>
<dbReference type="STRING" id="1462993.A6V36_11935"/>
<evidence type="ECO:0000313" key="3">
    <source>
        <dbReference type="EMBL" id="OAJ55768.1"/>
    </source>
</evidence>
<evidence type="ECO:0000313" key="2">
    <source>
        <dbReference type="EMBL" id="OAJ53070.1"/>
    </source>
</evidence>
<dbReference type="EMBL" id="LXJZ01000220">
    <property type="protein sequence ID" value="OAJ53070.1"/>
    <property type="molecule type" value="Genomic_DNA"/>
</dbReference>
<dbReference type="Proteomes" id="UP000078116">
    <property type="component" value="Unassembled WGS sequence"/>
</dbReference>
<gene>
    <name evidence="2" type="ORF">A6V36_11935</name>
    <name evidence="3" type="ORF">A6V37_06000</name>
</gene>
<evidence type="ECO:0000313" key="4">
    <source>
        <dbReference type="Proteomes" id="UP000077961"/>
    </source>
</evidence>
<accession>A0A1A9N2U8</accession>
<proteinExistence type="predicted"/>
<organism evidence="3 5">
    <name type="scientific">Paraburkholderia ginsengiterrae</name>
    <dbReference type="NCBI Taxonomy" id="1462993"/>
    <lineage>
        <taxon>Bacteria</taxon>
        <taxon>Pseudomonadati</taxon>
        <taxon>Pseudomonadota</taxon>
        <taxon>Betaproteobacteria</taxon>
        <taxon>Burkholderiales</taxon>
        <taxon>Burkholderiaceae</taxon>
        <taxon>Paraburkholderia</taxon>
    </lineage>
</organism>
<dbReference type="RefSeq" id="WP_064271545.1">
    <property type="nucleotide sequence ID" value="NZ_LXJZ01000220.1"/>
</dbReference>
<dbReference type="OrthoDB" id="581516at2"/>
<evidence type="ECO:0000313" key="5">
    <source>
        <dbReference type="Proteomes" id="UP000078116"/>
    </source>
</evidence>
<protein>
    <submittedName>
        <fullName evidence="3">Uncharacterized protein</fullName>
    </submittedName>
</protein>
<sequence length="341" mass="37507">MTQTVIGVFDSYVDASSAQRALVDANFVPDDISVYSTATVRPVKHGPRAYAHGSSSMHDGSVASPLEQREQREQLEQLERLFARTFRQGEYPLETEFYREVIRRGGAIVSVDTSDAKVDVAQEAMTRRGAVDIDDLAAGWRRDDSLSRIMESEVRSQPSAGMAAASGQSLRSQAGTNRTEDPAADGMSRNMNAGPVAGPEARERANPHPAGGAGVAAVPEEGAGRAYTLGNGAQQNREAVPDPRGAALTGTTSEDEYSSYEDEFRHDYDNQYANTGSPYKDYQQAYRHGAAVGRDARYRDYDWPDVEADVRRNWETTYPDSGWDRFKVAVRHGWARVTGRE</sequence>
<dbReference type="EMBL" id="LXKA01000338">
    <property type="protein sequence ID" value="OAJ55768.1"/>
    <property type="molecule type" value="Genomic_DNA"/>
</dbReference>
<feature type="region of interest" description="Disordered" evidence="1">
    <location>
        <begin position="45"/>
        <end position="67"/>
    </location>
</feature>
<keyword evidence="4" id="KW-1185">Reference proteome</keyword>
<name>A0A1A9N2U8_9BURK</name>
<dbReference type="Proteomes" id="UP000077961">
    <property type="component" value="Unassembled WGS sequence"/>
</dbReference>